<gene>
    <name evidence="1" type="ORF">AVEN_223842_1</name>
</gene>
<reference evidence="1 2" key="1">
    <citation type="journal article" date="2019" name="Sci. Rep.">
        <title>Orb-weaving spider Araneus ventricosus genome elucidates the spidroin gene catalogue.</title>
        <authorList>
            <person name="Kono N."/>
            <person name="Nakamura H."/>
            <person name="Ohtoshi R."/>
            <person name="Moran D.A.P."/>
            <person name="Shinohara A."/>
            <person name="Yoshida Y."/>
            <person name="Fujiwara M."/>
            <person name="Mori M."/>
            <person name="Tomita M."/>
            <person name="Arakawa K."/>
        </authorList>
    </citation>
    <scope>NUCLEOTIDE SEQUENCE [LARGE SCALE GENOMIC DNA]</scope>
</reference>
<dbReference type="AlphaFoldDB" id="A0A4Y2VBG6"/>
<protein>
    <submittedName>
        <fullName evidence="1">Uncharacterized protein</fullName>
    </submittedName>
</protein>
<evidence type="ECO:0000313" key="1">
    <source>
        <dbReference type="EMBL" id="GBO21941.1"/>
    </source>
</evidence>
<keyword evidence="2" id="KW-1185">Reference proteome</keyword>
<evidence type="ECO:0000313" key="2">
    <source>
        <dbReference type="Proteomes" id="UP000499080"/>
    </source>
</evidence>
<comment type="caution">
    <text evidence="1">The sequence shown here is derived from an EMBL/GenBank/DDBJ whole genome shotgun (WGS) entry which is preliminary data.</text>
</comment>
<dbReference type="EMBL" id="BGPR01045060">
    <property type="protein sequence ID" value="GBO21941.1"/>
    <property type="molecule type" value="Genomic_DNA"/>
</dbReference>
<accession>A0A4Y2VBG6</accession>
<organism evidence="1 2">
    <name type="scientific">Araneus ventricosus</name>
    <name type="common">Orbweaver spider</name>
    <name type="synonym">Epeira ventricosa</name>
    <dbReference type="NCBI Taxonomy" id="182803"/>
    <lineage>
        <taxon>Eukaryota</taxon>
        <taxon>Metazoa</taxon>
        <taxon>Ecdysozoa</taxon>
        <taxon>Arthropoda</taxon>
        <taxon>Chelicerata</taxon>
        <taxon>Arachnida</taxon>
        <taxon>Araneae</taxon>
        <taxon>Araneomorphae</taxon>
        <taxon>Entelegynae</taxon>
        <taxon>Araneoidea</taxon>
        <taxon>Araneidae</taxon>
        <taxon>Araneus</taxon>
    </lineage>
</organism>
<sequence length="92" mass="10530">MLLSRSSTGLQQLGLPDTFHIFSGISFIARQYCTVSALGLRIELETRFPHRDEGEPDELHHRVQMHFSGVVWKFGKDVCSHLLVVSSEQYQK</sequence>
<name>A0A4Y2VBG6_ARAVE</name>
<dbReference type="Proteomes" id="UP000499080">
    <property type="component" value="Unassembled WGS sequence"/>
</dbReference>
<proteinExistence type="predicted"/>